<comment type="caution">
    <text evidence="1">The sequence shown here is derived from an EMBL/GenBank/DDBJ whole genome shotgun (WGS) entry which is preliminary data.</text>
</comment>
<proteinExistence type="predicted"/>
<name>A0A645JN86_9ZZZZ</name>
<accession>A0A645JN86</accession>
<evidence type="ECO:0000313" key="1">
    <source>
        <dbReference type="EMBL" id="MPN64219.1"/>
    </source>
</evidence>
<sequence>MFGDVKILKNNLMKLPFPNISKQQDEIFIQLADDIISGHAEKIKTADKIIFDIFSINSDDQHYINKMN</sequence>
<protein>
    <submittedName>
        <fullName evidence="1">Uncharacterized protein</fullName>
    </submittedName>
</protein>
<gene>
    <name evidence="1" type="ORF">SDC9_211990</name>
</gene>
<reference evidence="1" key="1">
    <citation type="submission" date="2019-08" db="EMBL/GenBank/DDBJ databases">
        <authorList>
            <person name="Kucharzyk K."/>
            <person name="Murdoch R.W."/>
            <person name="Higgins S."/>
            <person name="Loffler F."/>
        </authorList>
    </citation>
    <scope>NUCLEOTIDE SEQUENCE</scope>
</reference>
<dbReference type="EMBL" id="VSSQ01144768">
    <property type="protein sequence ID" value="MPN64219.1"/>
    <property type="molecule type" value="Genomic_DNA"/>
</dbReference>
<dbReference type="AlphaFoldDB" id="A0A645JN86"/>
<organism evidence="1">
    <name type="scientific">bioreactor metagenome</name>
    <dbReference type="NCBI Taxonomy" id="1076179"/>
    <lineage>
        <taxon>unclassified sequences</taxon>
        <taxon>metagenomes</taxon>
        <taxon>ecological metagenomes</taxon>
    </lineage>
</organism>